<dbReference type="RefSeq" id="XP_026645724.1">
    <property type="nucleotide sequence ID" value="XM_026789923.1"/>
</dbReference>
<evidence type="ECO:0000256" key="1">
    <source>
        <dbReference type="SAM" id="MobiDB-lite"/>
    </source>
</evidence>
<protein>
    <submittedName>
        <fullName evidence="3">Glutamate-rich protein 2-like</fullName>
    </submittedName>
</protein>
<feature type="compositionally biased region" description="Low complexity" evidence="1">
    <location>
        <begin position="89"/>
        <end position="106"/>
    </location>
</feature>
<reference evidence="3" key="1">
    <citation type="submission" date="2025-08" db="UniProtKB">
        <authorList>
            <consortium name="RefSeq"/>
        </authorList>
    </citation>
    <scope>IDENTIFICATION</scope>
</reference>
<accession>A0ABM1UUR2</accession>
<evidence type="ECO:0000313" key="3">
    <source>
        <dbReference type="RefSeq" id="XP_026645724.1"/>
    </source>
</evidence>
<proteinExistence type="predicted"/>
<feature type="compositionally biased region" description="Basic and acidic residues" evidence="1">
    <location>
        <begin position="164"/>
        <end position="173"/>
    </location>
</feature>
<gene>
    <name evidence="3" type="primary">LOC113458484</name>
</gene>
<feature type="compositionally biased region" description="Low complexity" evidence="1">
    <location>
        <begin position="143"/>
        <end position="154"/>
    </location>
</feature>
<organism evidence="2 3">
    <name type="scientific">Microtus ochrogaster</name>
    <name type="common">Prairie vole</name>
    <dbReference type="NCBI Taxonomy" id="79684"/>
    <lineage>
        <taxon>Eukaryota</taxon>
        <taxon>Metazoa</taxon>
        <taxon>Chordata</taxon>
        <taxon>Craniata</taxon>
        <taxon>Vertebrata</taxon>
        <taxon>Euteleostomi</taxon>
        <taxon>Mammalia</taxon>
        <taxon>Eutheria</taxon>
        <taxon>Euarchontoglires</taxon>
        <taxon>Glires</taxon>
        <taxon>Rodentia</taxon>
        <taxon>Myomorpha</taxon>
        <taxon>Muroidea</taxon>
        <taxon>Cricetidae</taxon>
        <taxon>Arvicolinae</taxon>
        <taxon>Microtus</taxon>
    </lineage>
</organism>
<evidence type="ECO:0000313" key="2">
    <source>
        <dbReference type="Proteomes" id="UP000694915"/>
    </source>
</evidence>
<keyword evidence="2" id="KW-1185">Reference proteome</keyword>
<dbReference type="GeneID" id="113458484"/>
<name>A0ABM1UUR2_MICOH</name>
<sequence>METDLPLPLSPAFLKVTRVRAQVCPRVCAPNLPRSVTPRPAGRWASRAARSTLRAVPSASPTPGPPPARSQRPTPGPPRSAPLAPPLRPTARSLGGSRGSRGSSGSPPCLHGDTASQARNSEPSAGGERVWPSWSTLRGISLAGSPAGWGSGAPRLPRHRPRRNYLDKKDVAKASKSRPNGTLLVFDPKDALDEDQDWQASFILPRHRSPWE</sequence>
<feature type="region of interest" description="Disordered" evidence="1">
    <location>
        <begin position="29"/>
        <end position="185"/>
    </location>
</feature>
<feature type="compositionally biased region" description="Pro residues" evidence="1">
    <location>
        <begin position="60"/>
        <end position="88"/>
    </location>
</feature>
<dbReference type="Proteomes" id="UP000694915">
    <property type="component" value="Chromosome 4"/>
</dbReference>
<feature type="compositionally biased region" description="Polar residues" evidence="1">
    <location>
        <begin position="114"/>
        <end position="123"/>
    </location>
</feature>